<reference evidence="3 4" key="1">
    <citation type="submission" date="2015-01" db="EMBL/GenBank/DDBJ databases">
        <title>The Genome Sequence of Fonsecaea multimorphosa CBS 102226.</title>
        <authorList>
            <consortium name="The Broad Institute Genomics Platform"/>
            <person name="Cuomo C."/>
            <person name="de Hoog S."/>
            <person name="Gorbushina A."/>
            <person name="Stielow B."/>
            <person name="Teixiera M."/>
            <person name="Abouelleil A."/>
            <person name="Chapman S.B."/>
            <person name="Priest M."/>
            <person name="Young S.K."/>
            <person name="Wortman J."/>
            <person name="Nusbaum C."/>
            <person name="Birren B."/>
        </authorList>
    </citation>
    <scope>NUCLEOTIDE SEQUENCE [LARGE SCALE GENOMIC DNA]</scope>
    <source>
        <strain evidence="3 4">CBS 102226</strain>
    </source>
</reference>
<dbReference type="EMBL" id="KN848062">
    <property type="protein sequence ID" value="KIY03534.1"/>
    <property type="molecule type" value="Genomic_DNA"/>
</dbReference>
<dbReference type="PROSITE" id="PS51257">
    <property type="entry name" value="PROKAR_LIPOPROTEIN"/>
    <property type="match status" value="1"/>
</dbReference>
<evidence type="ECO:0008006" key="5">
    <source>
        <dbReference type="Google" id="ProtNLM"/>
    </source>
</evidence>
<dbReference type="RefSeq" id="XP_016637656.1">
    <property type="nucleotide sequence ID" value="XM_016770746.1"/>
</dbReference>
<dbReference type="Proteomes" id="UP000053411">
    <property type="component" value="Unassembled WGS sequence"/>
</dbReference>
<keyword evidence="4" id="KW-1185">Reference proteome</keyword>
<feature type="compositionally biased region" description="Low complexity" evidence="1">
    <location>
        <begin position="224"/>
        <end position="312"/>
    </location>
</feature>
<dbReference type="OrthoDB" id="4161527at2759"/>
<name>A0A0D2L398_9EURO</name>
<organism evidence="3 4">
    <name type="scientific">Fonsecaea multimorphosa CBS 102226</name>
    <dbReference type="NCBI Taxonomy" id="1442371"/>
    <lineage>
        <taxon>Eukaryota</taxon>
        <taxon>Fungi</taxon>
        <taxon>Dikarya</taxon>
        <taxon>Ascomycota</taxon>
        <taxon>Pezizomycotina</taxon>
        <taxon>Eurotiomycetes</taxon>
        <taxon>Chaetothyriomycetidae</taxon>
        <taxon>Chaetothyriales</taxon>
        <taxon>Herpotrichiellaceae</taxon>
        <taxon>Fonsecaea</taxon>
    </lineage>
</organism>
<evidence type="ECO:0000256" key="2">
    <source>
        <dbReference type="SAM" id="SignalP"/>
    </source>
</evidence>
<gene>
    <name evidence="3" type="ORF">Z520_00225</name>
</gene>
<feature type="signal peptide" evidence="2">
    <location>
        <begin position="1"/>
        <end position="22"/>
    </location>
</feature>
<feature type="region of interest" description="Disordered" evidence="1">
    <location>
        <begin position="222"/>
        <end position="322"/>
    </location>
</feature>
<feature type="chain" id="PRO_5002246213" description="Ig-like domain-containing protein" evidence="2">
    <location>
        <begin position="23"/>
        <end position="349"/>
    </location>
</feature>
<dbReference type="VEuPathDB" id="FungiDB:Z520_00225"/>
<accession>A0A0D2L398</accession>
<keyword evidence="2" id="KW-0732">Signal</keyword>
<evidence type="ECO:0000313" key="3">
    <source>
        <dbReference type="EMBL" id="KIY03534.1"/>
    </source>
</evidence>
<sequence>MPAVRSFFTLSVLAACLAQASAGSDMGSSWGNGGSGGMNQGGQYGSGGYSSGQGDSWGGNSYNSQYTSSWEAAPTTAVQAQSCPSASCPPPMTETMTETTTVTAVSPCTGSTVTAYVTQWMNAPPGCWCGSGSPPPMASGFEWGGMGDAAIFTSTNPSFTPGLSSIPASEAVETGVTVAGAPPAAAPTATVSPGGFFGESSSRFPNALTIATTPLTFLPGSAMTTSGTIPSGPSSSVSSNMAKPTKTGEATETEASSSATGTSSSAAASSSTSTTSTTTSKSLSSSSSSTTTTTTLSSTESAASAVAASATSGGFPVGSFDTIDPATLTLKNAYTLGIGRRAPVPTMLS</sequence>
<protein>
    <recommendedName>
        <fullName evidence="5">Ig-like domain-containing protein</fullName>
    </recommendedName>
</protein>
<evidence type="ECO:0000256" key="1">
    <source>
        <dbReference type="SAM" id="MobiDB-lite"/>
    </source>
</evidence>
<evidence type="ECO:0000313" key="4">
    <source>
        <dbReference type="Proteomes" id="UP000053411"/>
    </source>
</evidence>
<dbReference type="AlphaFoldDB" id="A0A0D2L398"/>
<dbReference type="GeneID" id="27705971"/>
<proteinExistence type="predicted"/>